<keyword evidence="3" id="KW-1185">Reference proteome</keyword>
<dbReference type="EMBL" id="CAJFDI010000001">
    <property type="protein sequence ID" value="CAD5210831.1"/>
    <property type="molecule type" value="Genomic_DNA"/>
</dbReference>
<gene>
    <name evidence="2" type="ORF">BXYJ_LOCUS2125</name>
</gene>
<name>A0A811K4E9_BURXY</name>
<proteinExistence type="predicted"/>
<reference evidence="2" key="1">
    <citation type="submission" date="2020-09" db="EMBL/GenBank/DDBJ databases">
        <authorList>
            <person name="Kikuchi T."/>
        </authorList>
    </citation>
    <scope>NUCLEOTIDE SEQUENCE</scope>
    <source>
        <strain evidence="2">Ka4C1</strain>
    </source>
</reference>
<feature type="region of interest" description="Disordered" evidence="1">
    <location>
        <begin position="1"/>
        <end position="39"/>
    </location>
</feature>
<organism evidence="2 3">
    <name type="scientific">Bursaphelenchus xylophilus</name>
    <name type="common">Pinewood nematode worm</name>
    <name type="synonym">Aphelenchoides xylophilus</name>
    <dbReference type="NCBI Taxonomy" id="6326"/>
    <lineage>
        <taxon>Eukaryota</taxon>
        <taxon>Metazoa</taxon>
        <taxon>Ecdysozoa</taxon>
        <taxon>Nematoda</taxon>
        <taxon>Chromadorea</taxon>
        <taxon>Rhabditida</taxon>
        <taxon>Tylenchina</taxon>
        <taxon>Tylenchomorpha</taxon>
        <taxon>Aphelenchoidea</taxon>
        <taxon>Aphelenchoididae</taxon>
        <taxon>Bursaphelenchus</taxon>
    </lineage>
</organism>
<evidence type="ECO:0000313" key="3">
    <source>
        <dbReference type="Proteomes" id="UP000659654"/>
    </source>
</evidence>
<evidence type="ECO:0000256" key="1">
    <source>
        <dbReference type="SAM" id="MobiDB-lite"/>
    </source>
</evidence>
<dbReference type="Proteomes" id="UP000582659">
    <property type="component" value="Unassembled WGS sequence"/>
</dbReference>
<evidence type="ECO:0000313" key="2">
    <source>
        <dbReference type="EMBL" id="CAD5210831.1"/>
    </source>
</evidence>
<comment type="caution">
    <text evidence="2">The sequence shown here is derived from an EMBL/GenBank/DDBJ whole genome shotgun (WGS) entry which is preliminary data.</text>
</comment>
<dbReference type="Proteomes" id="UP000659654">
    <property type="component" value="Unassembled WGS sequence"/>
</dbReference>
<sequence>MKHVPVPTSIFHNNVANSGHKLSKPSTEAPQPPQHPPFTWRFPELQPLLPSNDTVERSTEFINHVGCSMSSYLAKMPTLARQATSFVANLFTGASPSTKVG</sequence>
<dbReference type="AlphaFoldDB" id="A0A811K4E9"/>
<protein>
    <submittedName>
        <fullName evidence="2">(pine wood nematode) hypothetical protein</fullName>
    </submittedName>
</protein>
<accession>A0A811K4E9</accession>
<dbReference type="EMBL" id="CAJFCV020000001">
    <property type="protein sequence ID" value="CAG9087103.1"/>
    <property type="molecule type" value="Genomic_DNA"/>
</dbReference>